<feature type="region of interest" description="Disordered" evidence="1">
    <location>
        <begin position="278"/>
        <end position="298"/>
    </location>
</feature>
<feature type="compositionally biased region" description="Polar residues" evidence="1">
    <location>
        <begin position="102"/>
        <end position="117"/>
    </location>
</feature>
<name>A0A5B9MED4_9BACT</name>
<accession>A0A5B9MED4</accession>
<protein>
    <recommendedName>
        <fullName evidence="4">J domain-containing protein</fullName>
    </recommendedName>
</protein>
<sequence>MPIPDPAELNTLYQEWLEIPAERLPPNHYALLGLADFESDEALIESAARSRSAYLHQIAAGPQRKIVQEMLGQVAIARRTLMSAESRRAYDQSLRSPVASADNVTSTAPLSGHASSDNSHRGNVEVDQPDNTVESQSTTATGTAVQRRRHTAGDWKYHGISAAVLLTIVAIVFLVNRNPGGRRAAEARPQEMGADVRGSSLQSAGAERNADQDNESGAGRRAAGTTGRKASPQASRADGPPAQHRSPIAKRRDTGSGLGAGLGDKFGDVLSDIAKQGDEGMPAKAASSENRGKFRPLGGLSISPATTLPDSVDPIASLRAVAEFPGQLADRFECEQGFQWYEATDEAIRLVPNEAHTSFIIRDKQFTLTSGAAMAVSTSLSAGMRGETQVGFQVDGIRIGLRSAKNAIEVFARDRGDDVRRDLVDKIKTPGDSTTLSIQRDANEPDLFHWFVQSGETTRTGTIGVTSLAESAPVAVFVTASKPDPKRPLTLSGLKTSAGQP</sequence>
<dbReference type="RefSeq" id="WP_147868102.1">
    <property type="nucleotide sequence ID" value="NZ_CP036264.1"/>
</dbReference>
<dbReference type="Proteomes" id="UP000321353">
    <property type="component" value="Chromosome"/>
</dbReference>
<evidence type="ECO:0000313" key="2">
    <source>
        <dbReference type="EMBL" id="QEF98586.1"/>
    </source>
</evidence>
<reference evidence="2 3" key="1">
    <citation type="submission" date="2019-02" db="EMBL/GenBank/DDBJ databases">
        <title>Planctomycetal bacteria perform biofilm scaping via a novel small molecule.</title>
        <authorList>
            <person name="Jeske O."/>
            <person name="Boedeker C."/>
            <person name="Wiegand S."/>
            <person name="Breitling P."/>
            <person name="Kallscheuer N."/>
            <person name="Jogler M."/>
            <person name="Rohde M."/>
            <person name="Petersen J."/>
            <person name="Medema M.H."/>
            <person name="Surup F."/>
            <person name="Jogler C."/>
        </authorList>
    </citation>
    <scope>NUCLEOTIDE SEQUENCE [LARGE SCALE GENOMIC DNA]</scope>
    <source>
        <strain evidence="2 3">Mal15</strain>
    </source>
</reference>
<dbReference type="EMBL" id="CP036264">
    <property type="protein sequence ID" value="QEF98586.1"/>
    <property type="molecule type" value="Genomic_DNA"/>
</dbReference>
<feature type="compositionally biased region" description="Low complexity" evidence="1">
    <location>
        <begin position="217"/>
        <end position="228"/>
    </location>
</feature>
<proteinExistence type="predicted"/>
<evidence type="ECO:0000313" key="3">
    <source>
        <dbReference type="Proteomes" id="UP000321353"/>
    </source>
</evidence>
<keyword evidence="3" id="KW-1185">Reference proteome</keyword>
<evidence type="ECO:0008006" key="4">
    <source>
        <dbReference type="Google" id="ProtNLM"/>
    </source>
</evidence>
<feature type="region of interest" description="Disordered" evidence="1">
    <location>
        <begin position="181"/>
        <end position="262"/>
    </location>
</feature>
<gene>
    <name evidence="2" type="ORF">Mal15_26390</name>
</gene>
<feature type="compositionally biased region" description="Polar residues" evidence="1">
    <location>
        <begin position="129"/>
        <end position="144"/>
    </location>
</feature>
<feature type="region of interest" description="Disordered" evidence="1">
    <location>
        <begin position="93"/>
        <end position="147"/>
    </location>
</feature>
<organism evidence="2 3">
    <name type="scientific">Stieleria maiorica</name>
    <dbReference type="NCBI Taxonomy" id="2795974"/>
    <lineage>
        <taxon>Bacteria</taxon>
        <taxon>Pseudomonadati</taxon>
        <taxon>Planctomycetota</taxon>
        <taxon>Planctomycetia</taxon>
        <taxon>Pirellulales</taxon>
        <taxon>Pirellulaceae</taxon>
        <taxon>Stieleria</taxon>
    </lineage>
</organism>
<evidence type="ECO:0000256" key="1">
    <source>
        <dbReference type="SAM" id="MobiDB-lite"/>
    </source>
</evidence>
<dbReference type="AlphaFoldDB" id="A0A5B9MED4"/>
<dbReference type="KEGG" id="smam:Mal15_26390"/>